<evidence type="ECO:0000313" key="5">
    <source>
        <dbReference type="EMBL" id="EHQ27563.1"/>
    </source>
</evidence>
<dbReference type="EMBL" id="CM001403">
    <property type="protein sequence ID" value="EHQ27563.1"/>
    <property type="molecule type" value="Genomic_DNA"/>
</dbReference>
<evidence type="ECO:0000313" key="6">
    <source>
        <dbReference type="EMBL" id="EHQ27581.1"/>
    </source>
</evidence>
<accession>H1Y6A4</accession>
<evidence type="ECO:0000313" key="3">
    <source>
        <dbReference type="EMBL" id="EHQ26014.1"/>
    </source>
</evidence>
<dbReference type="RefSeq" id="WP_008503961.1">
    <property type="nucleotide sequence ID" value="NZ_CM001403.1"/>
</dbReference>
<evidence type="ECO:0000313" key="4">
    <source>
        <dbReference type="EMBL" id="EHQ26136.1"/>
    </source>
</evidence>
<dbReference type="HOGENOM" id="CLU_2207048_0_0_10"/>
<dbReference type="EMBL" id="CM001403">
    <property type="protein sequence ID" value="EHQ27786.1"/>
    <property type="molecule type" value="Genomic_DNA"/>
</dbReference>
<dbReference type="EMBL" id="CM001403">
    <property type="protein sequence ID" value="EHQ26136.1"/>
    <property type="molecule type" value="Genomic_DNA"/>
</dbReference>
<dbReference type="AlphaFoldDB" id="H1Y6A4"/>
<dbReference type="EMBL" id="CM001403">
    <property type="protein sequence ID" value="EHQ24852.1"/>
    <property type="molecule type" value="Genomic_DNA"/>
</dbReference>
<dbReference type="Proteomes" id="UP000002774">
    <property type="component" value="Chromosome"/>
</dbReference>
<dbReference type="EMBL" id="CM001403">
    <property type="protein sequence ID" value="EHQ24413.1"/>
    <property type="molecule type" value="Genomic_DNA"/>
</dbReference>
<evidence type="ECO:0000313" key="1">
    <source>
        <dbReference type="EMBL" id="EHQ24413.1"/>
    </source>
</evidence>
<organism evidence="2 8">
    <name type="scientific">Mucilaginibacter paludis DSM 18603</name>
    <dbReference type="NCBI Taxonomy" id="714943"/>
    <lineage>
        <taxon>Bacteria</taxon>
        <taxon>Pseudomonadati</taxon>
        <taxon>Bacteroidota</taxon>
        <taxon>Sphingobacteriia</taxon>
        <taxon>Sphingobacteriales</taxon>
        <taxon>Sphingobacteriaceae</taxon>
        <taxon>Mucilaginibacter</taxon>
    </lineage>
</organism>
<dbReference type="OrthoDB" id="711196at2"/>
<sequence length="107" mass="12466">MEYKNVSAILYDHNEGGLGYRILAAKYGISRDQVHRIVMSKHNKPKKAREIVRVVKEELPIPDDINLLKKELREARLKIELQDFMLDISSKELGIDLRKKHGTRQSK</sequence>
<reference evidence="2 8" key="1">
    <citation type="submission" date="2011-09" db="EMBL/GenBank/DDBJ databases">
        <title>The permanent draft genome of Mucilaginibacter paludis DSM 18603.</title>
        <authorList>
            <consortium name="US DOE Joint Genome Institute (JGI-PGF)"/>
            <person name="Lucas S."/>
            <person name="Han J."/>
            <person name="Lapidus A."/>
            <person name="Bruce D."/>
            <person name="Goodwin L."/>
            <person name="Pitluck S."/>
            <person name="Peters L."/>
            <person name="Kyrpides N."/>
            <person name="Mavromatis K."/>
            <person name="Ivanova N."/>
            <person name="Mikhailova N."/>
            <person name="Held B."/>
            <person name="Detter J.C."/>
            <person name="Tapia R."/>
            <person name="Han C."/>
            <person name="Land M."/>
            <person name="Hauser L."/>
            <person name="Markowitz V."/>
            <person name="Cheng J.-F."/>
            <person name="Hugenholtz P."/>
            <person name="Woyke T."/>
            <person name="Wu D."/>
            <person name="Tindall B."/>
            <person name="Brambilla E."/>
            <person name="Klenk H.-P."/>
            <person name="Eisen J.A."/>
        </authorList>
    </citation>
    <scope>NUCLEOTIDE SEQUENCE [LARGE SCALE GENOMIC DNA]</scope>
    <source>
        <strain evidence="2 8">DSM 18603</strain>
    </source>
</reference>
<gene>
    <name evidence="1" type="ORF">Mucpa_0214</name>
    <name evidence="2" type="ORF">Mucpa_0666</name>
    <name evidence="3" type="ORF">Mucpa_1865</name>
    <name evidence="4" type="ORF">Mucpa_1996</name>
    <name evidence="5" type="ORF">Mucpa_3464</name>
    <name evidence="6" type="ORF">Mucpa_3483</name>
    <name evidence="7" type="ORF">Mucpa_3688</name>
</gene>
<evidence type="ECO:0000313" key="8">
    <source>
        <dbReference type="Proteomes" id="UP000002774"/>
    </source>
</evidence>
<name>H1Y6A4_9SPHI</name>
<evidence type="ECO:0000313" key="7">
    <source>
        <dbReference type="EMBL" id="EHQ27786.1"/>
    </source>
</evidence>
<dbReference type="EMBL" id="CM001403">
    <property type="protein sequence ID" value="EHQ27581.1"/>
    <property type="molecule type" value="Genomic_DNA"/>
</dbReference>
<protein>
    <submittedName>
        <fullName evidence="2">Uncharacterized protein</fullName>
    </submittedName>
</protein>
<proteinExistence type="predicted"/>
<keyword evidence="8" id="KW-1185">Reference proteome</keyword>
<evidence type="ECO:0000313" key="2">
    <source>
        <dbReference type="EMBL" id="EHQ24852.1"/>
    </source>
</evidence>
<dbReference type="EMBL" id="CM001403">
    <property type="protein sequence ID" value="EHQ26014.1"/>
    <property type="molecule type" value="Genomic_DNA"/>
</dbReference>